<protein>
    <submittedName>
        <fullName evidence="1">Uncharacterized protein</fullName>
    </submittedName>
</protein>
<keyword evidence="2" id="KW-1185">Reference proteome</keyword>
<reference evidence="1 2" key="1">
    <citation type="submission" date="2021-06" db="EMBL/GenBank/DDBJ databases">
        <title>Caerostris extrusa draft genome.</title>
        <authorList>
            <person name="Kono N."/>
            <person name="Arakawa K."/>
        </authorList>
    </citation>
    <scope>NUCLEOTIDE SEQUENCE [LARGE SCALE GENOMIC DNA]</scope>
</reference>
<proteinExistence type="predicted"/>
<sequence>MNRARALETPVEALAKAERKWGFNGIWIIRDEDVAGTTERGCALSHSLSLLGQELSEIDFLMPGIVFQQNDGASSLAIRQES</sequence>
<accession>A0AAV4YCF7</accession>
<dbReference type="EMBL" id="BPLR01001764">
    <property type="protein sequence ID" value="GIZ04609.1"/>
    <property type="molecule type" value="Genomic_DNA"/>
</dbReference>
<dbReference type="AlphaFoldDB" id="A0AAV4YCF7"/>
<comment type="caution">
    <text evidence="1">The sequence shown here is derived from an EMBL/GenBank/DDBJ whole genome shotgun (WGS) entry which is preliminary data.</text>
</comment>
<gene>
    <name evidence="1" type="ORF">CEXT_493691</name>
</gene>
<evidence type="ECO:0000313" key="1">
    <source>
        <dbReference type="EMBL" id="GIZ04609.1"/>
    </source>
</evidence>
<evidence type="ECO:0000313" key="2">
    <source>
        <dbReference type="Proteomes" id="UP001054945"/>
    </source>
</evidence>
<name>A0AAV4YCF7_CAEEX</name>
<dbReference type="Proteomes" id="UP001054945">
    <property type="component" value="Unassembled WGS sequence"/>
</dbReference>
<organism evidence="1 2">
    <name type="scientific">Caerostris extrusa</name>
    <name type="common">Bark spider</name>
    <name type="synonym">Caerostris bankana</name>
    <dbReference type="NCBI Taxonomy" id="172846"/>
    <lineage>
        <taxon>Eukaryota</taxon>
        <taxon>Metazoa</taxon>
        <taxon>Ecdysozoa</taxon>
        <taxon>Arthropoda</taxon>
        <taxon>Chelicerata</taxon>
        <taxon>Arachnida</taxon>
        <taxon>Araneae</taxon>
        <taxon>Araneomorphae</taxon>
        <taxon>Entelegynae</taxon>
        <taxon>Araneoidea</taxon>
        <taxon>Araneidae</taxon>
        <taxon>Caerostris</taxon>
    </lineage>
</organism>